<evidence type="ECO:0000313" key="4">
    <source>
        <dbReference type="EMBL" id="HFB54879.1"/>
    </source>
</evidence>
<feature type="compositionally biased region" description="Basic and acidic residues" evidence="2">
    <location>
        <begin position="37"/>
        <end position="46"/>
    </location>
</feature>
<protein>
    <submittedName>
        <fullName evidence="4">Uncharacterized protein</fullName>
    </submittedName>
</protein>
<keyword evidence="3" id="KW-1133">Transmembrane helix</keyword>
<accession>A0A7C3C1K9</accession>
<dbReference type="Proteomes" id="UP000886042">
    <property type="component" value="Unassembled WGS sequence"/>
</dbReference>
<keyword evidence="1" id="KW-0175">Coiled coil</keyword>
<feature type="coiled-coil region" evidence="1">
    <location>
        <begin position="217"/>
        <end position="244"/>
    </location>
</feature>
<gene>
    <name evidence="4" type="ORF">ENJ46_03060</name>
</gene>
<feature type="region of interest" description="Disordered" evidence="2">
    <location>
        <begin position="1"/>
        <end position="46"/>
    </location>
</feature>
<keyword evidence="3" id="KW-0812">Transmembrane</keyword>
<evidence type="ECO:0000256" key="3">
    <source>
        <dbReference type="SAM" id="Phobius"/>
    </source>
</evidence>
<feature type="coiled-coil region" evidence="1">
    <location>
        <begin position="83"/>
        <end position="135"/>
    </location>
</feature>
<dbReference type="AlphaFoldDB" id="A0A7C3C1K9"/>
<evidence type="ECO:0000256" key="1">
    <source>
        <dbReference type="SAM" id="Coils"/>
    </source>
</evidence>
<reference evidence="4" key="1">
    <citation type="journal article" date="2020" name="mSystems">
        <title>Genome- and Community-Level Interaction Insights into Carbon Utilization and Element Cycling Functions of Hydrothermarchaeota in Hydrothermal Sediment.</title>
        <authorList>
            <person name="Zhou Z."/>
            <person name="Liu Y."/>
            <person name="Xu W."/>
            <person name="Pan J."/>
            <person name="Luo Z.H."/>
            <person name="Li M."/>
        </authorList>
    </citation>
    <scope>NUCLEOTIDE SEQUENCE [LARGE SCALE GENOMIC DNA]</scope>
    <source>
        <strain evidence="4">HyVt-489</strain>
    </source>
</reference>
<dbReference type="EMBL" id="DRMN01000201">
    <property type="protein sequence ID" value="HFB54879.1"/>
    <property type="molecule type" value="Genomic_DNA"/>
</dbReference>
<keyword evidence="3" id="KW-0472">Membrane</keyword>
<name>A0A7C3C1K9_9PROT</name>
<organism evidence="4">
    <name type="scientific">Hellea balneolensis</name>
    <dbReference type="NCBI Taxonomy" id="287478"/>
    <lineage>
        <taxon>Bacteria</taxon>
        <taxon>Pseudomonadati</taxon>
        <taxon>Pseudomonadota</taxon>
        <taxon>Alphaproteobacteria</taxon>
        <taxon>Maricaulales</taxon>
        <taxon>Robiginitomaculaceae</taxon>
        <taxon>Hellea</taxon>
    </lineage>
</organism>
<feature type="transmembrane region" description="Helical" evidence="3">
    <location>
        <begin position="50"/>
        <end position="72"/>
    </location>
</feature>
<feature type="region of interest" description="Disordered" evidence="2">
    <location>
        <begin position="180"/>
        <end position="203"/>
    </location>
</feature>
<feature type="compositionally biased region" description="Basic and acidic residues" evidence="2">
    <location>
        <begin position="1"/>
        <end position="13"/>
    </location>
</feature>
<evidence type="ECO:0000256" key="2">
    <source>
        <dbReference type="SAM" id="MobiDB-lite"/>
    </source>
</evidence>
<comment type="caution">
    <text evidence="4">The sequence shown here is derived from an EMBL/GenBank/DDBJ whole genome shotgun (WGS) entry which is preliminary data.</text>
</comment>
<sequence>MSQDKQPKKEKNSRSTVDAAEEKIRHDKKPVTKPTKNRADKPEQKTRSGLSVFALGFAVLAGGALGSVGGVLGQKYYPVTVDNSQQEREVANLKTQILDLEKQATAHTDTLQGTSRTLQTKLDQLDAQIQQLSEREIRTDQPDIAATVTAELEDKFEAISKSISTLTTRLDVVDDMMAQAGSKTPDTANEDTREESDTKLGNTFTSSAALSERLQALEDMRTQIAEHTAELETLRTSVDQLSADLSARPAFPAPTANPIHLPKLDDQDSRAQALALLIDSFPESDMLAAVKAQEKIAAQKPSWLQRTLAKHIKVRDTDSINPVDNITRARQALEDGDVAQAITLINALNPPVRATAQNWLSAAKKFNK</sequence>
<proteinExistence type="predicted"/>